<comment type="subcellular location">
    <subcellularLocation>
        <location evidence="6 11">Cytoplasm</location>
    </subcellularLocation>
</comment>
<dbReference type="InterPro" id="IPR032466">
    <property type="entry name" value="Metal_Hydrolase"/>
</dbReference>
<dbReference type="InterPro" id="IPR050112">
    <property type="entry name" value="Urease_alpha_subunit"/>
</dbReference>
<organism evidence="14 15">
    <name type="scientific">Brachybacterium vulturis</name>
    <dbReference type="NCBI Taxonomy" id="2017484"/>
    <lineage>
        <taxon>Bacteria</taxon>
        <taxon>Bacillati</taxon>
        <taxon>Actinomycetota</taxon>
        <taxon>Actinomycetes</taxon>
        <taxon>Micrococcales</taxon>
        <taxon>Dermabacteraceae</taxon>
        <taxon>Brachybacterium</taxon>
    </lineage>
</organism>
<dbReference type="PROSITE" id="PS51368">
    <property type="entry name" value="UREASE_3"/>
    <property type="match status" value="1"/>
</dbReference>
<dbReference type="PANTHER" id="PTHR43440:SF1">
    <property type="entry name" value="UREASE"/>
    <property type="match status" value="1"/>
</dbReference>
<evidence type="ECO:0000256" key="2">
    <source>
        <dbReference type="ARBA" id="ARBA00022596"/>
    </source>
</evidence>
<dbReference type="Gene3D" id="2.30.40.10">
    <property type="entry name" value="Urease, subunit C, domain 1"/>
    <property type="match status" value="1"/>
</dbReference>
<keyword evidence="6 11" id="KW-0963">Cytoplasm</keyword>
<dbReference type="GO" id="GO:0016151">
    <property type="term" value="F:nickel cation binding"/>
    <property type="evidence" value="ECO:0007669"/>
    <property type="project" value="UniProtKB-UniRule"/>
</dbReference>
<evidence type="ECO:0000256" key="7">
    <source>
        <dbReference type="NCBIfam" id="TIGR01792"/>
    </source>
</evidence>
<dbReference type="InterPro" id="IPR005848">
    <property type="entry name" value="Urease_asu"/>
</dbReference>
<dbReference type="InterPro" id="IPR029754">
    <property type="entry name" value="Urease_Ni-bd"/>
</dbReference>
<gene>
    <name evidence="6" type="primary">ureC</name>
    <name evidence="14" type="ORF">CFK38_01065</name>
</gene>
<dbReference type="Proteomes" id="UP000218165">
    <property type="component" value="Chromosome"/>
</dbReference>
<dbReference type="PANTHER" id="PTHR43440">
    <property type="entry name" value="UREASE"/>
    <property type="match status" value="1"/>
</dbReference>
<evidence type="ECO:0000256" key="8">
    <source>
        <dbReference type="PIRSR" id="PIRSR611612-50"/>
    </source>
</evidence>
<dbReference type="PROSITE" id="PS01120">
    <property type="entry name" value="UREASE_1"/>
    <property type="match status" value="1"/>
</dbReference>
<evidence type="ECO:0000256" key="9">
    <source>
        <dbReference type="PIRSR" id="PIRSR611612-51"/>
    </source>
</evidence>
<dbReference type="GO" id="GO:0005737">
    <property type="term" value="C:cytoplasm"/>
    <property type="evidence" value="ECO:0007669"/>
    <property type="project" value="UniProtKB-SubCell"/>
</dbReference>
<evidence type="ECO:0000256" key="1">
    <source>
        <dbReference type="ARBA" id="ARBA00004897"/>
    </source>
</evidence>
<feature type="binding site" evidence="6 9">
    <location>
        <position position="275"/>
    </location>
    <ligand>
        <name>Ni(2+)</name>
        <dbReference type="ChEBI" id="CHEBI:49786"/>
        <label>2</label>
    </ligand>
</feature>
<dbReference type="NCBIfam" id="TIGR01792">
    <property type="entry name" value="urease_alph"/>
    <property type="match status" value="1"/>
</dbReference>
<comment type="cofactor">
    <cofactor evidence="6 9">
        <name>Ni cation</name>
        <dbReference type="ChEBI" id="CHEBI:25516"/>
    </cofactor>
    <text evidence="6 9">Binds 2 nickel ions per subunit.</text>
</comment>
<dbReference type="InterPro" id="IPR006680">
    <property type="entry name" value="Amidohydro-rel"/>
</dbReference>
<feature type="modified residue" description="N6-carboxylysine" evidence="6 8">
    <location>
        <position position="220"/>
    </location>
</feature>
<dbReference type="UniPathway" id="UPA00258">
    <property type="reaction ID" value="UER00370"/>
</dbReference>
<keyword evidence="4 6" id="KW-0378">Hydrolase</keyword>
<comment type="PTM">
    <text evidence="6">Carboxylation allows a single lysine to coordinate two nickel ions.</text>
</comment>
<protein>
    <recommendedName>
        <fullName evidence="6 7">Urease subunit alpha</fullName>
        <ecNumber evidence="6 7">3.5.1.5</ecNumber>
    </recommendedName>
    <alternativeName>
        <fullName evidence="6">Urea amidohydrolase subunit alpha</fullName>
    </alternativeName>
</protein>
<dbReference type="KEGG" id="brz:CFK38_01065"/>
<keyword evidence="3 6" id="KW-0479">Metal-binding</keyword>
<dbReference type="EMBL" id="CP023563">
    <property type="protein sequence ID" value="ATG50265.1"/>
    <property type="molecule type" value="Genomic_DNA"/>
</dbReference>
<dbReference type="InterPro" id="IPR017951">
    <property type="entry name" value="Urease_asu_c"/>
</dbReference>
<dbReference type="SUPFAM" id="SSF51338">
    <property type="entry name" value="Composite domain of metallo-dependent hydrolases"/>
    <property type="match status" value="1"/>
</dbReference>
<evidence type="ECO:0000256" key="4">
    <source>
        <dbReference type="ARBA" id="ARBA00022801"/>
    </source>
</evidence>
<evidence type="ECO:0000256" key="3">
    <source>
        <dbReference type="ARBA" id="ARBA00022723"/>
    </source>
</evidence>
<feature type="domain" description="Urease" evidence="13">
    <location>
        <begin position="132"/>
        <end position="569"/>
    </location>
</feature>
<accession>A0A291GJ94</accession>
<evidence type="ECO:0000256" key="12">
    <source>
        <dbReference type="RuleBase" id="RU004158"/>
    </source>
</evidence>
<dbReference type="CDD" id="cd00375">
    <property type="entry name" value="Urease_alpha"/>
    <property type="match status" value="1"/>
</dbReference>
<comment type="catalytic activity">
    <reaction evidence="5 6">
        <text>urea + 2 H2O + H(+) = hydrogencarbonate + 2 NH4(+)</text>
        <dbReference type="Rhea" id="RHEA:20557"/>
        <dbReference type="ChEBI" id="CHEBI:15377"/>
        <dbReference type="ChEBI" id="CHEBI:15378"/>
        <dbReference type="ChEBI" id="CHEBI:16199"/>
        <dbReference type="ChEBI" id="CHEBI:17544"/>
        <dbReference type="ChEBI" id="CHEBI:28938"/>
        <dbReference type="EC" id="3.5.1.5"/>
    </reaction>
</comment>
<dbReference type="Gene3D" id="3.20.20.140">
    <property type="entry name" value="Metal-dependent hydrolases"/>
    <property type="match status" value="1"/>
</dbReference>
<feature type="binding site" description="via carbamate group" evidence="6 9">
    <location>
        <position position="220"/>
    </location>
    <ligand>
        <name>Ni(2+)</name>
        <dbReference type="ChEBI" id="CHEBI:49786"/>
        <label>2</label>
    </ligand>
</feature>
<dbReference type="NCBIfam" id="NF009686">
    <property type="entry name" value="PRK13207.1"/>
    <property type="match status" value="1"/>
</dbReference>
<sequence length="569" mass="60614">MTEVSRSEYVASYGPTVGDRIRLADTDLVIQVEQDHYVGGDEAVFGGGKSIRESMLQSARTRAEGTPDLVVTGVVILDHWGIVKADVGIRDGRFCGIGKAGNPDVMDGVTESLVIGPSTEVMAGNGMIMTAGAVDTHVHFVTPDQLKVGLNAGVTTVIGGGTGPAEGSKAALATPGAWWLQKMFQGLDPWPVNFMFLGRGNAMNDEALLEQVRAGMGGFKIHEDWGATPAVIDKTLQIADATGVQVAIHSDTLNEAGFVEDMLAAVSGRTFHAFHTEGAGGGHAPDIIKVASELNVLPASTNPTRPYTVNTVDEHLDMVMVAHHLNPQIPNDLAFAQSRVRAGTIAAEDVLQDMGALSIMSSDSLAMGRIGETIMRTWQTAHQMKRVRGPLEGDTTADNHRARRYVAKYTIAPAVAHGIDQHVGSIEVGKLADFVMWQPALFGVRPSAVFKGGMAAVAAIGDPNASIPTPQPVFGRPGFSHFTKAAGASSLAFVSELAMDSGVVERMGVEHEIVPITSTRKVTKDDLPLNTARPRIDVDPDTYAVRIDGELIEHEPAQFVPMAQRYFLF</sequence>
<feature type="binding site" evidence="6 11">
    <location>
        <position position="222"/>
    </location>
    <ligand>
        <name>substrate</name>
    </ligand>
</feature>
<dbReference type="Pfam" id="PF00449">
    <property type="entry name" value="Urease_alpha"/>
    <property type="match status" value="1"/>
</dbReference>
<feature type="binding site" evidence="6 9">
    <location>
        <position position="363"/>
    </location>
    <ligand>
        <name>Ni(2+)</name>
        <dbReference type="ChEBI" id="CHEBI:49786"/>
        <label>1</label>
    </ligand>
</feature>
<evidence type="ECO:0000256" key="6">
    <source>
        <dbReference type="HAMAP-Rule" id="MF_01953"/>
    </source>
</evidence>
<dbReference type="NCBIfam" id="NF009685">
    <property type="entry name" value="PRK13206.1"/>
    <property type="match status" value="1"/>
</dbReference>
<keyword evidence="2 6" id="KW-0533">Nickel</keyword>
<evidence type="ECO:0000313" key="14">
    <source>
        <dbReference type="EMBL" id="ATG50265.1"/>
    </source>
</evidence>
<feature type="binding site" evidence="6 9">
    <location>
        <position position="249"/>
    </location>
    <ligand>
        <name>Ni(2+)</name>
        <dbReference type="ChEBI" id="CHEBI:49786"/>
        <label>2</label>
    </ligand>
</feature>
<proteinExistence type="inferred from homology"/>
<dbReference type="EC" id="3.5.1.5" evidence="6 7"/>
<comment type="PTM">
    <text evidence="8">Carbamylation allows a single lysine to coordinate two nickel ions.</text>
</comment>
<evidence type="ECO:0000256" key="5">
    <source>
        <dbReference type="ARBA" id="ARBA00047778"/>
    </source>
</evidence>
<name>A0A291GJ94_9MICO</name>
<dbReference type="InterPro" id="IPR011059">
    <property type="entry name" value="Metal-dep_hydrolase_composite"/>
</dbReference>
<dbReference type="InterPro" id="IPR011612">
    <property type="entry name" value="Urease_alpha_N_dom"/>
</dbReference>
<comment type="subunit">
    <text evidence="6">Heterotrimer of UreA (gamma), UreB (beta) and UreC (alpha) subunits. Three heterotrimers associate to form the active enzyme.</text>
</comment>
<dbReference type="SUPFAM" id="SSF51556">
    <property type="entry name" value="Metallo-dependent hydrolases"/>
    <property type="match status" value="1"/>
</dbReference>
<evidence type="ECO:0000313" key="15">
    <source>
        <dbReference type="Proteomes" id="UP000218165"/>
    </source>
</evidence>
<dbReference type="OrthoDB" id="9802793at2"/>
<dbReference type="GO" id="GO:0043419">
    <property type="term" value="P:urea catabolic process"/>
    <property type="evidence" value="ECO:0007669"/>
    <property type="project" value="UniProtKB-UniRule"/>
</dbReference>
<dbReference type="RefSeq" id="WP_096801405.1">
    <property type="nucleotide sequence ID" value="NZ_CP023563.1"/>
</dbReference>
<keyword evidence="15" id="KW-1185">Reference proteome</keyword>
<dbReference type="Pfam" id="PF01979">
    <property type="entry name" value="Amidohydro_1"/>
    <property type="match status" value="1"/>
</dbReference>
<reference evidence="15" key="1">
    <citation type="submission" date="2017-09" db="EMBL/GenBank/DDBJ databases">
        <title>Brachybacterium sp. VM2412.</title>
        <authorList>
            <person name="Tak E.J."/>
            <person name="Bae J.-W."/>
        </authorList>
    </citation>
    <scope>NUCLEOTIDE SEQUENCE [LARGE SCALE GENOMIC DNA]</scope>
    <source>
        <strain evidence="15">VM2412</strain>
    </source>
</reference>
<dbReference type="PRINTS" id="PR01752">
    <property type="entry name" value="UREASE"/>
</dbReference>
<dbReference type="HAMAP" id="MF_01953">
    <property type="entry name" value="Urease_alpha"/>
    <property type="match status" value="1"/>
</dbReference>
<dbReference type="GO" id="GO:0009039">
    <property type="term" value="F:urease activity"/>
    <property type="evidence" value="ECO:0007669"/>
    <property type="project" value="UniProtKB-UniRule"/>
</dbReference>
<feature type="active site" description="Proton donor" evidence="6 10">
    <location>
        <position position="323"/>
    </location>
</feature>
<comment type="similarity">
    <text evidence="6 12">Belongs to the metallo-dependent hydrolases superfamily. Urease alpha subunit family.</text>
</comment>
<feature type="binding site" evidence="6 9">
    <location>
        <position position="137"/>
    </location>
    <ligand>
        <name>Ni(2+)</name>
        <dbReference type="ChEBI" id="CHEBI:49786"/>
        <label>1</label>
    </ligand>
</feature>
<dbReference type="AlphaFoldDB" id="A0A291GJ94"/>
<feature type="binding site" description="via carbamate group" evidence="6 9">
    <location>
        <position position="220"/>
    </location>
    <ligand>
        <name>Ni(2+)</name>
        <dbReference type="ChEBI" id="CHEBI:49786"/>
        <label>1</label>
    </ligand>
</feature>
<evidence type="ECO:0000256" key="11">
    <source>
        <dbReference type="PROSITE-ProRule" id="PRU00700"/>
    </source>
</evidence>
<evidence type="ECO:0000259" key="13">
    <source>
        <dbReference type="PROSITE" id="PS51368"/>
    </source>
</evidence>
<feature type="binding site" evidence="6 9">
    <location>
        <position position="139"/>
    </location>
    <ligand>
        <name>Ni(2+)</name>
        <dbReference type="ChEBI" id="CHEBI:49786"/>
        <label>1</label>
    </ligand>
</feature>
<comment type="pathway">
    <text evidence="1 6">Nitrogen metabolism; urea degradation; CO(2) and NH(3) from urea (urease route): step 1/1.</text>
</comment>
<evidence type="ECO:0000256" key="10">
    <source>
        <dbReference type="PIRSR" id="PIRSR611612-52"/>
    </source>
</evidence>